<evidence type="ECO:0000256" key="2">
    <source>
        <dbReference type="SAM" id="Phobius"/>
    </source>
</evidence>
<evidence type="ECO:0000313" key="3">
    <source>
        <dbReference type="EMBL" id="TFK99060.1"/>
    </source>
</evidence>
<name>A0A5C3QF17_9AGAR</name>
<dbReference type="EMBL" id="ML178835">
    <property type="protein sequence ID" value="TFK99060.1"/>
    <property type="molecule type" value="Genomic_DNA"/>
</dbReference>
<feature type="compositionally biased region" description="Low complexity" evidence="1">
    <location>
        <begin position="313"/>
        <end position="322"/>
    </location>
</feature>
<evidence type="ECO:0000256" key="1">
    <source>
        <dbReference type="SAM" id="MobiDB-lite"/>
    </source>
</evidence>
<feature type="transmembrane region" description="Helical" evidence="2">
    <location>
        <begin position="153"/>
        <end position="177"/>
    </location>
</feature>
<feature type="region of interest" description="Disordered" evidence="1">
    <location>
        <begin position="22"/>
        <end position="119"/>
    </location>
</feature>
<feature type="region of interest" description="Disordered" evidence="1">
    <location>
        <begin position="287"/>
        <end position="354"/>
    </location>
</feature>
<proteinExistence type="predicted"/>
<keyword evidence="2" id="KW-1133">Transmembrane helix</keyword>
<keyword evidence="4" id="KW-1185">Reference proteome</keyword>
<feature type="compositionally biased region" description="Low complexity" evidence="1">
    <location>
        <begin position="22"/>
        <end position="117"/>
    </location>
</feature>
<evidence type="ECO:0000313" key="4">
    <source>
        <dbReference type="Proteomes" id="UP000305067"/>
    </source>
</evidence>
<reference evidence="3 4" key="1">
    <citation type="journal article" date="2019" name="Nat. Ecol. Evol.">
        <title>Megaphylogeny resolves global patterns of mushroom evolution.</title>
        <authorList>
            <person name="Varga T."/>
            <person name="Krizsan K."/>
            <person name="Foldi C."/>
            <person name="Dima B."/>
            <person name="Sanchez-Garcia M."/>
            <person name="Sanchez-Ramirez S."/>
            <person name="Szollosi G.J."/>
            <person name="Szarkandi J.G."/>
            <person name="Papp V."/>
            <person name="Albert L."/>
            <person name="Andreopoulos W."/>
            <person name="Angelini C."/>
            <person name="Antonin V."/>
            <person name="Barry K.W."/>
            <person name="Bougher N.L."/>
            <person name="Buchanan P."/>
            <person name="Buyck B."/>
            <person name="Bense V."/>
            <person name="Catcheside P."/>
            <person name="Chovatia M."/>
            <person name="Cooper J."/>
            <person name="Damon W."/>
            <person name="Desjardin D."/>
            <person name="Finy P."/>
            <person name="Geml J."/>
            <person name="Haridas S."/>
            <person name="Hughes K."/>
            <person name="Justo A."/>
            <person name="Karasinski D."/>
            <person name="Kautmanova I."/>
            <person name="Kiss B."/>
            <person name="Kocsube S."/>
            <person name="Kotiranta H."/>
            <person name="LaButti K.M."/>
            <person name="Lechner B.E."/>
            <person name="Liimatainen K."/>
            <person name="Lipzen A."/>
            <person name="Lukacs Z."/>
            <person name="Mihaltcheva S."/>
            <person name="Morgado L.N."/>
            <person name="Niskanen T."/>
            <person name="Noordeloos M.E."/>
            <person name="Ohm R.A."/>
            <person name="Ortiz-Santana B."/>
            <person name="Ovrebo C."/>
            <person name="Racz N."/>
            <person name="Riley R."/>
            <person name="Savchenko A."/>
            <person name="Shiryaev A."/>
            <person name="Soop K."/>
            <person name="Spirin V."/>
            <person name="Szebenyi C."/>
            <person name="Tomsovsky M."/>
            <person name="Tulloss R.E."/>
            <person name="Uehling J."/>
            <person name="Grigoriev I.V."/>
            <person name="Vagvolgyi C."/>
            <person name="Papp T."/>
            <person name="Martin F.M."/>
            <person name="Miettinen O."/>
            <person name="Hibbett D.S."/>
            <person name="Nagy L.G."/>
        </authorList>
    </citation>
    <scope>NUCLEOTIDE SEQUENCE [LARGE SCALE GENOMIC DNA]</scope>
    <source>
        <strain evidence="3 4">CBS 309.79</strain>
    </source>
</reference>
<accession>A0A5C3QF17</accession>
<protein>
    <recommendedName>
        <fullName evidence="5">Mid2 domain-containing protein</fullName>
    </recommendedName>
</protein>
<evidence type="ECO:0008006" key="5">
    <source>
        <dbReference type="Google" id="ProtNLM"/>
    </source>
</evidence>
<gene>
    <name evidence="3" type="ORF">BDV98DRAFT_606257</name>
</gene>
<dbReference type="AlphaFoldDB" id="A0A5C3QF17"/>
<feature type="compositionally biased region" description="Pro residues" evidence="1">
    <location>
        <begin position="301"/>
        <end position="312"/>
    </location>
</feature>
<organism evidence="3 4">
    <name type="scientific">Pterulicium gracile</name>
    <dbReference type="NCBI Taxonomy" id="1884261"/>
    <lineage>
        <taxon>Eukaryota</taxon>
        <taxon>Fungi</taxon>
        <taxon>Dikarya</taxon>
        <taxon>Basidiomycota</taxon>
        <taxon>Agaricomycotina</taxon>
        <taxon>Agaricomycetes</taxon>
        <taxon>Agaricomycetidae</taxon>
        <taxon>Agaricales</taxon>
        <taxon>Pleurotineae</taxon>
        <taxon>Pterulaceae</taxon>
        <taxon>Pterulicium</taxon>
    </lineage>
</organism>
<sequence>MSNGDGGILGDILDPILSPILSPLLPDSTDTTSSVEETTTSESLTSEIPESTSSTQSSSSSGSSTDTLIPAPSTTTLSSSILTSSSDSETSTDSQSSTTETTPTPTPTSSVEITTSPNGETVIITVSTTNSEPSASGTAVAAAPNGFLQNKPLAGAVLGVGGFIVLGVLIAIIALAIRRSKRKREHAEAVSFDPAAMIDRHSSDNGHMDDKTSIMEKGRHSGGSSWDSHQPKYGHLFPNAGVHTNAVFYGTGAGYGQGYGNATAPYLGQSAPARALNVPILPPVSGGRLSPTWPSDGGAAPVPPPTPPPPAATPTAAGAYRAAYERSQPRVLTPGSEGTPQVEAPGMSLLITNQ</sequence>
<dbReference type="Proteomes" id="UP000305067">
    <property type="component" value="Unassembled WGS sequence"/>
</dbReference>
<keyword evidence="2" id="KW-0812">Transmembrane</keyword>
<dbReference type="STRING" id="1884261.A0A5C3QF17"/>
<keyword evidence="2" id="KW-0472">Membrane</keyword>